<gene>
    <name evidence="1" type="ORF">OXX778_LOCUS19384</name>
</gene>
<dbReference type="OrthoDB" id="5597136at2759"/>
<dbReference type="CDD" id="cd00303">
    <property type="entry name" value="retropepsin_like"/>
    <property type="match status" value="1"/>
</dbReference>
<reference evidence="1" key="1">
    <citation type="submission" date="2021-02" db="EMBL/GenBank/DDBJ databases">
        <authorList>
            <person name="Nowell W R."/>
        </authorList>
    </citation>
    <scope>NUCLEOTIDE SEQUENCE</scope>
    <source>
        <strain evidence="1">Ploen Becks lab</strain>
    </source>
</reference>
<dbReference type="AlphaFoldDB" id="A0A814LEG9"/>
<evidence type="ECO:0000313" key="1">
    <source>
        <dbReference type="EMBL" id="CAF1063190.1"/>
    </source>
</evidence>
<dbReference type="Proteomes" id="UP000663879">
    <property type="component" value="Unassembled WGS sequence"/>
</dbReference>
<dbReference type="InterPro" id="IPR021109">
    <property type="entry name" value="Peptidase_aspartic_dom_sf"/>
</dbReference>
<dbReference type="EMBL" id="CAJNOC010005829">
    <property type="protein sequence ID" value="CAF1063190.1"/>
    <property type="molecule type" value="Genomic_DNA"/>
</dbReference>
<organism evidence="1 2">
    <name type="scientific">Brachionus calyciflorus</name>
    <dbReference type="NCBI Taxonomy" id="104777"/>
    <lineage>
        <taxon>Eukaryota</taxon>
        <taxon>Metazoa</taxon>
        <taxon>Spiralia</taxon>
        <taxon>Gnathifera</taxon>
        <taxon>Rotifera</taxon>
        <taxon>Eurotatoria</taxon>
        <taxon>Monogononta</taxon>
        <taxon>Pseudotrocha</taxon>
        <taxon>Ploima</taxon>
        <taxon>Brachionidae</taxon>
        <taxon>Brachionus</taxon>
    </lineage>
</organism>
<dbReference type="Gene3D" id="2.40.70.10">
    <property type="entry name" value="Acid Proteases"/>
    <property type="match status" value="1"/>
</dbReference>
<evidence type="ECO:0000313" key="2">
    <source>
        <dbReference type="Proteomes" id="UP000663879"/>
    </source>
</evidence>
<name>A0A814LEG9_9BILA</name>
<sequence>MKSSNQLLEKNQNKGKFNTALQLTDFLVPKNEPNLELVKLVAELTSNNKSRRLDPNTKKFSGSVSEDIDEWLFNIEQGFISSKIKDEEKLNAVVNFVEKVPAQILRKHILSFSSSKLFEATLKTKTANGSVSYISGVTKPLEIDISGNKCLIEFLVFDHDDHDVLFGLDWSIKMGCGIFPSQGLLEFKNDIRQADENNLGNDKENIFQTDVGLSIDYYWDISYNDMLPASELNPKM</sequence>
<accession>A0A814LEG9</accession>
<comment type="caution">
    <text evidence="1">The sequence shown here is derived from an EMBL/GenBank/DDBJ whole genome shotgun (WGS) entry which is preliminary data.</text>
</comment>
<keyword evidence="2" id="KW-1185">Reference proteome</keyword>
<proteinExistence type="predicted"/>
<protein>
    <submittedName>
        <fullName evidence="1">Uncharacterized protein</fullName>
    </submittedName>
</protein>